<sequence>FLYSQNTSNIDLSKSFDWRSGLNFSFGAELRVENYQIGAGEEASYIDGGSVFINQDGEEIPRIAGAQVFPGIQPDNELNKFRTNSSFYVDVEANVTDQWLVQG</sequence>
<reference evidence="1 2" key="1">
    <citation type="journal article" date="2016" name="Nat. Commun.">
        <title>Microbial interactions lead to rapid micro-scale successions on model marine particles.</title>
        <authorList>
            <person name="Datta M.S."/>
            <person name="Sliwerska E."/>
            <person name="Gore J."/>
            <person name="Polz M.F."/>
            <person name="Cordero O.X."/>
        </authorList>
    </citation>
    <scope>NUCLEOTIDE SEQUENCE [LARGE SCALE GENOMIC DNA]</scope>
    <source>
        <strain evidence="1 2">4G03</strain>
    </source>
</reference>
<gene>
    <name evidence="1" type="ORF">CSC81_17020</name>
</gene>
<proteinExistence type="predicted"/>
<comment type="caution">
    <text evidence="1">The sequence shown here is derived from an EMBL/GenBank/DDBJ whole genome shotgun (WGS) entry which is preliminary data.</text>
</comment>
<evidence type="ECO:0000313" key="1">
    <source>
        <dbReference type="EMBL" id="PHN96033.1"/>
    </source>
</evidence>
<dbReference type="EMBL" id="PDUU01000501">
    <property type="protein sequence ID" value="PHN96033.1"/>
    <property type="molecule type" value="Genomic_DNA"/>
</dbReference>
<dbReference type="Proteomes" id="UP000222163">
    <property type="component" value="Unassembled WGS sequence"/>
</dbReference>
<dbReference type="AlphaFoldDB" id="A0A2G1BPQ4"/>
<evidence type="ECO:0000313" key="2">
    <source>
        <dbReference type="Proteomes" id="UP000222163"/>
    </source>
</evidence>
<protein>
    <submittedName>
        <fullName evidence="1">TonB-dependent receptor</fullName>
    </submittedName>
</protein>
<keyword evidence="1" id="KW-0675">Receptor</keyword>
<name>A0A2G1BPQ4_9FLAO</name>
<accession>A0A2G1BPQ4</accession>
<feature type="non-terminal residue" evidence="1">
    <location>
        <position position="1"/>
    </location>
</feature>
<organism evidence="1 2">
    <name type="scientific">Tenacibaculum discolor</name>
    <dbReference type="NCBI Taxonomy" id="361581"/>
    <lineage>
        <taxon>Bacteria</taxon>
        <taxon>Pseudomonadati</taxon>
        <taxon>Bacteroidota</taxon>
        <taxon>Flavobacteriia</taxon>
        <taxon>Flavobacteriales</taxon>
        <taxon>Flavobacteriaceae</taxon>
        <taxon>Tenacibaculum</taxon>
    </lineage>
</organism>
<feature type="non-terminal residue" evidence="1">
    <location>
        <position position="103"/>
    </location>
</feature>